<sequence>MAQLLGAPLFWLPLVLGAVGLLGWQRWAKQQRFKSLRSLPSPPQHWLLGNIPQLLGAVKNRQLFQILFDWSKEFGPKYVYWVGYPVLVLSQPKLIDSTIVQGTRDGSLARTGNSQQAWNDLMGPIMIGKDGAEWQWRRKAWNPEFSSSGVSHYFALVEQACHQTVTQLQATPPGEPVPMDPLFVELTMRVIAALVLGIPIDPSQPSPEGPPLEIEPTYDAMAVLTYRFLRMAVGEKAWKKYLPTQASKDYWAARRYLEGFLRSRIDLALELRDGDPAALAKASPLFQQSILVKIAAKEPRYTRATLLPEIVEMLIAGTDTTAHTLSFAVGELALNPSVLQKAQAAVDRVFDEQDAITLASLKPLSYLQGVVKETLRLYSVASGTTSLQATRDIVVDGIAVPTGARLFWSTLGAGRDPETYPQPEKFWPDRWLTEDRQNPAPPMIDFGSGPHRCLGEHLAMLESTLMLAYLLRHFDWELVNGRSSVENLKQNLLIYPVDRMPVYLQRRSP</sequence>
<comment type="cofactor">
    <cofactor evidence="1 3">
        <name>heme</name>
        <dbReference type="ChEBI" id="CHEBI:30413"/>
    </cofactor>
</comment>
<dbReference type="PANTHER" id="PTHR24305">
    <property type="entry name" value="CYTOCHROME P450"/>
    <property type="match status" value="1"/>
</dbReference>
<dbReference type="InterPro" id="IPR002401">
    <property type="entry name" value="Cyt_P450_E_grp-I"/>
</dbReference>
<evidence type="ECO:0000256" key="4">
    <source>
        <dbReference type="RuleBase" id="RU000461"/>
    </source>
</evidence>
<dbReference type="AlphaFoldDB" id="A0A1U7IZJ7"/>
<dbReference type="GO" id="GO:0005506">
    <property type="term" value="F:iron ion binding"/>
    <property type="evidence" value="ECO:0007669"/>
    <property type="project" value="InterPro"/>
</dbReference>
<dbReference type="InterPro" id="IPR036396">
    <property type="entry name" value="Cyt_P450_sf"/>
</dbReference>
<keyword evidence="6" id="KW-1185">Reference proteome</keyword>
<dbReference type="Pfam" id="PF00067">
    <property type="entry name" value="p450"/>
    <property type="match status" value="1"/>
</dbReference>
<evidence type="ECO:0000313" key="6">
    <source>
        <dbReference type="Proteomes" id="UP000185557"/>
    </source>
</evidence>
<dbReference type="PRINTS" id="PR00463">
    <property type="entry name" value="EP450I"/>
</dbReference>
<evidence type="ECO:0000256" key="1">
    <source>
        <dbReference type="ARBA" id="ARBA00001971"/>
    </source>
</evidence>
<dbReference type="CDD" id="cd00302">
    <property type="entry name" value="cytochrome_P450"/>
    <property type="match status" value="1"/>
</dbReference>
<proteinExistence type="inferred from homology"/>
<dbReference type="InterPro" id="IPR001128">
    <property type="entry name" value="Cyt_P450"/>
</dbReference>
<keyword evidence="3 4" id="KW-0349">Heme</keyword>
<accession>A0A1U7IZJ7</accession>
<dbReference type="PANTHER" id="PTHR24305:SF166">
    <property type="entry name" value="CYTOCHROME P450 12A4, MITOCHONDRIAL-RELATED"/>
    <property type="match status" value="1"/>
</dbReference>
<evidence type="ECO:0000256" key="2">
    <source>
        <dbReference type="ARBA" id="ARBA00010617"/>
    </source>
</evidence>
<dbReference type="GO" id="GO:0020037">
    <property type="term" value="F:heme binding"/>
    <property type="evidence" value="ECO:0007669"/>
    <property type="project" value="InterPro"/>
</dbReference>
<organism evidence="5 6">
    <name type="scientific">Phormidium tenue NIES-30</name>
    <dbReference type="NCBI Taxonomy" id="549789"/>
    <lineage>
        <taxon>Bacteria</taxon>
        <taxon>Bacillati</taxon>
        <taxon>Cyanobacteriota</taxon>
        <taxon>Cyanophyceae</taxon>
        <taxon>Oscillatoriophycideae</taxon>
        <taxon>Oscillatoriales</taxon>
        <taxon>Oscillatoriaceae</taxon>
        <taxon>Phormidium</taxon>
    </lineage>
</organism>
<dbReference type="OrthoDB" id="544091at2"/>
<comment type="caution">
    <text evidence="5">The sequence shown here is derived from an EMBL/GenBank/DDBJ whole genome shotgun (WGS) entry which is preliminary data.</text>
</comment>
<reference evidence="5 6" key="1">
    <citation type="submission" date="2016-11" db="EMBL/GenBank/DDBJ databases">
        <title>Draft Genome Sequences of Nine Cyanobacterial Strains from Diverse Habitats.</title>
        <authorList>
            <person name="Zhu T."/>
            <person name="Hou S."/>
            <person name="Lu X."/>
            <person name="Hess W.R."/>
        </authorList>
    </citation>
    <scope>NUCLEOTIDE SEQUENCE [LARGE SCALE GENOMIC DNA]</scope>
    <source>
        <strain evidence="5 6">NIES-30</strain>
    </source>
</reference>
<dbReference type="PRINTS" id="PR00385">
    <property type="entry name" value="P450"/>
</dbReference>
<dbReference type="EMBL" id="MRCG01000022">
    <property type="protein sequence ID" value="OKH44546.1"/>
    <property type="molecule type" value="Genomic_DNA"/>
</dbReference>
<protein>
    <submittedName>
        <fullName evidence="5">Cytochrome P450</fullName>
    </submittedName>
</protein>
<dbReference type="RefSeq" id="WP_073610652.1">
    <property type="nucleotide sequence ID" value="NZ_MRCG01000022.1"/>
</dbReference>
<keyword evidence="3 4" id="KW-0408">Iron</keyword>
<dbReference type="InterPro" id="IPR050121">
    <property type="entry name" value="Cytochrome_P450_monoxygenase"/>
</dbReference>
<evidence type="ECO:0000313" key="5">
    <source>
        <dbReference type="EMBL" id="OKH44546.1"/>
    </source>
</evidence>
<keyword evidence="3 4" id="KW-0479">Metal-binding</keyword>
<dbReference type="Proteomes" id="UP000185557">
    <property type="component" value="Unassembled WGS sequence"/>
</dbReference>
<name>A0A1U7IZJ7_9CYAN</name>
<keyword evidence="4" id="KW-0503">Monooxygenase</keyword>
<dbReference type="PROSITE" id="PS00086">
    <property type="entry name" value="CYTOCHROME_P450"/>
    <property type="match status" value="1"/>
</dbReference>
<dbReference type="Gene3D" id="1.10.630.10">
    <property type="entry name" value="Cytochrome P450"/>
    <property type="match status" value="1"/>
</dbReference>
<dbReference type="STRING" id="549789.NIES30_22280"/>
<dbReference type="InterPro" id="IPR017972">
    <property type="entry name" value="Cyt_P450_CS"/>
</dbReference>
<evidence type="ECO:0000256" key="3">
    <source>
        <dbReference type="PIRSR" id="PIRSR602401-1"/>
    </source>
</evidence>
<feature type="binding site" description="axial binding residue" evidence="3">
    <location>
        <position position="453"/>
    </location>
    <ligand>
        <name>heme</name>
        <dbReference type="ChEBI" id="CHEBI:30413"/>
    </ligand>
    <ligandPart>
        <name>Fe</name>
        <dbReference type="ChEBI" id="CHEBI:18248"/>
    </ligandPart>
</feature>
<comment type="similarity">
    <text evidence="2 4">Belongs to the cytochrome P450 family.</text>
</comment>
<gene>
    <name evidence="5" type="ORF">NIES30_22280</name>
</gene>
<dbReference type="GO" id="GO:0016705">
    <property type="term" value="F:oxidoreductase activity, acting on paired donors, with incorporation or reduction of molecular oxygen"/>
    <property type="evidence" value="ECO:0007669"/>
    <property type="project" value="InterPro"/>
</dbReference>
<dbReference type="GO" id="GO:0004497">
    <property type="term" value="F:monooxygenase activity"/>
    <property type="evidence" value="ECO:0007669"/>
    <property type="project" value="UniProtKB-KW"/>
</dbReference>
<dbReference type="SUPFAM" id="SSF48264">
    <property type="entry name" value="Cytochrome P450"/>
    <property type="match status" value="1"/>
</dbReference>
<keyword evidence="4" id="KW-0560">Oxidoreductase</keyword>